<dbReference type="EMBL" id="AEMG01000030">
    <property type="protein sequence ID" value="EFW89968.1"/>
    <property type="molecule type" value="Genomic_DNA"/>
</dbReference>
<dbReference type="PATRIC" id="fig|797209.4.peg.4393"/>
<dbReference type="eggNOG" id="arCOG06415">
    <property type="taxonomic scope" value="Archaea"/>
</dbReference>
<feature type="region of interest" description="Disordered" evidence="1">
    <location>
        <begin position="58"/>
        <end position="83"/>
    </location>
</feature>
<accession>E7R074</accession>
<comment type="caution">
    <text evidence="2">The sequence shown here is derived from an EMBL/GenBank/DDBJ whole genome shotgun (WGS) entry which is preliminary data.</text>
</comment>
<evidence type="ECO:0000313" key="2">
    <source>
        <dbReference type="EMBL" id="EFW89968.1"/>
    </source>
</evidence>
<name>E7R074_HALPU</name>
<proteinExistence type="predicted"/>
<gene>
    <name evidence="2" type="ORF">ZOD2009_22342</name>
</gene>
<dbReference type="Proteomes" id="UP000003751">
    <property type="component" value="Unassembled WGS sequence"/>
</dbReference>
<dbReference type="AlphaFoldDB" id="E7R074"/>
<organism evidence="2 3">
    <name type="scientific">Haladaptatus paucihalophilus DX253</name>
    <dbReference type="NCBI Taxonomy" id="797209"/>
    <lineage>
        <taxon>Archaea</taxon>
        <taxon>Methanobacteriati</taxon>
        <taxon>Methanobacteriota</taxon>
        <taxon>Stenosarchaea group</taxon>
        <taxon>Halobacteria</taxon>
        <taxon>Halobacteriales</taxon>
        <taxon>Haladaptataceae</taxon>
        <taxon>Haladaptatus</taxon>
    </lineage>
</organism>
<protein>
    <recommendedName>
        <fullName evidence="4">HIT zinc finger</fullName>
    </recommendedName>
</protein>
<sequence length="83" mass="8932">MYVAPVFPSMSVTGLCQICEAAEATHDCDRCGALVCDEHWNRQSGFCVECAAELGVGEGERTPNGPGAEDITPPDTEDETHRF</sequence>
<evidence type="ECO:0000256" key="1">
    <source>
        <dbReference type="SAM" id="MobiDB-lite"/>
    </source>
</evidence>
<evidence type="ECO:0008006" key="4">
    <source>
        <dbReference type="Google" id="ProtNLM"/>
    </source>
</evidence>
<reference evidence="2 3" key="1">
    <citation type="journal article" date="2014" name="ISME J.">
        <title>Trehalose/2-sulfotrehalose biosynthesis and glycine-betaine uptake are widely spread mechanisms for osmoadaptation in the Halobacteriales.</title>
        <authorList>
            <person name="Youssef N.H."/>
            <person name="Savage-Ashlock K.N."/>
            <person name="McCully A.L."/>
            <person name="Luedtke B."/>
            <person name="Shaw E.I."/>
            <person name="Hoff W.D."/>
            <person name="Elshahed M.S."/>
        </authorList>
    </citation>
    <scope>NUCLEOTIDE SEQUENCE [LARGE SCALE GENOMIC DNA]</scope>
    <source>
        <strain evidence="2 3">DX253</strain>
    </source>
</reference>
<evidence type="ECO:0000313" key="3">
    <source>
        <dbReference type="Proteomes" id="UP000003751"/>
    </source>
</evidence>